<reference evidence="1 2" key="1">
    <citation type="journal article" date="2021" name="Elife">
        <title>Chloroplast acquisition without the gene transfer in kleptoplastic sea slugs, Plakobranchus ocellatus.</title>
        <authorList>
            <person name="Maeda T."/>
            <person name="Takahashi S."/>
            <person name="Yoshida T."/>
            <person name="Shimamura S."/>
            <person name="Takaki Y."/>
            <person name="Nagai Y."/>
            <person name="Toyoda A."/>
            <person name="Suzuki Y."/>
            <person name="Arimoto A."/>
            <person name="Ishii H."/>
            <person name="Satoh N."/>
            <person name="Nishiyama T."/>
            <person name="Hasebe M."/>
            <person name="Maruyama T."/>
            <person name="Minagawa J."/>
            <person name="Obokata J."/>
            <person name="Shigenobu S."/>
        </authorList>
    </citation>
    <scope>NUCLEOTIDE SEQUENCE [LARGE SCALE GENOMIC DNA]</scope>
</reference>
<name>A0AAV4GP46_9GAST</name>
<gene>
    <name evidence="1" type="ORF">ElyMa_006073500</name>
</gene>
<protein>
    <submittedName>
        <fullName evidence="1">Uncharacterized protein</fullName>
    </submittedName>
</protein>
<sequence>MLYIFSQSNYLSYPTSPCHDLVGSRIMARHNQATRCGLASDDREMVLQHPAWGESSSGTSEHITSTQRRFISFIAREWEFPHLSAHRCTLQGTLLVTRARAP</sequence>
<evidence type="ECO:0000313" key="1">
    <source>
        <dbReference type="EMBL" id="GFR87304.1"/>
    </source>
</evidence>
<evidence type="ECO:0000313" key="2">
    <source>
        <dbReference type="Proteomes" id="UP000762676"/>
    </source>
</evidence>
<comment type="caution">
    <text evidence="1">The sequence shown here is derived from an EMBL/GenBank/DDBJ whole genome shotgun (WGS) entry which is preliminary data.</text>
</comment>
<dbReference type="EMBL" id="BMAT01012169">
    <property type="protein sequence ID" value="GFR87304.1"/>
    <property type="molecule type" value="Genomic_DNA"/>
</dbReference>
<organism evidence="1 2">
    <name type="scientific">Elysia marginata</name>
    <dbReference type="NCBI Taxonomy" id="1093978"/>
    <lineage>
        <taxon>Eukaryota</taxon>
        <taxon>Metazoa</taxon>
        <taxon>Spiralia</taxon>
        <taxon>Lophotrochozoa</taxon>
        <taxon>Mollusca</taxon>
        <taxon>Gastropoda</taxon>
        <taxon>Heterobranchia</taxon>
        <taxon>Euthyneura</taxon>
        <taxon>Panpulmonata</taxon>
        <taxon>Sacoglossa</taxon>
        <taxon>Placobranchoidea</taxon>
        <taxon>Plakobranchidae</taxon>
        <taxon>Elysia</taxon>
    </lineage>
</organism>
<accession>A0AAV4GP46</accession>
<dbReference type="Proteomes" id="UP000762676">
    <property type="component" value="Unassembled WGS sequence"/>
</dbReference>
<proteinExistence type="predicted"/>
<keyword evidence="2" id="KW-1185">Reference proteome</keyword>
<dbReference type="AlphaFoldDB" id="A0AAV4GP46"/>